<comment type="caution">
    <text evidence="1">The sequence shown here is derived from an EMBL/GenBank/DDBJ whole genome shotgun (WGS) entry which is preliminary data.</text>
</comment>
<evidence type="ECO:0000313" key="1">
    <source>
        <dbReference type="EMBL" id="KAF8786074.1"/>
    </source>
</evidence>
<dbReference type="Proteomes" id="UP000807504">
    <property type="component" value="Unassembled WGS sequence"/>
</dbReference>
<keyword evidence="2" id="KW-1185">Reference proteome</keyword>
<gene>
    <name evidence="1" type="ORF">HNY73_007839</name>
</gene>
<dbReference type="EMBL" id="JABXBU010000015">
    <property type="protein sequence ID" value="KAF8786074.1"/>
    <property type="molecule type" value="Genomic_DNA"/>
</dbReference>
<evidence type="ECO:0000313" key="2">
    <source>
        <dbReference type="Proteomes" id="UP000807504"/>
    </source>
</evidence>
<dbReference type="AlphaFoldDB" id="A0A8T0F4E1"/>
<accession>A0A8T0F4E1</accession>
<name>A0A8T0F4E1_ARGBR</name>
<sequence length="94" mass="10675">MHEKSKMTSKNEAFGFELSIRELFIFFKLLMEKTLIHSGEGRTSDASELVVGYGNDEESSTDEGTGVQWEELYSGQLFLCSRQRCRGELCLLAK</sequence>
<protein>
    <submittedName>
        <fullName evidence="1">Uncharacterized protein</fullName>
    </submittedName>
</protein>
<reference evidence="1" key="1">
    <citation type="journal article" date="2020" name="bioRxiv">
        <title>Chromosome-level reference genome of the European wasp spider Argiope bruennichi: a resource for studies on range expansion and evolutionary adaptation.</title>
        <authorList>
            <person name="Sheffer M.M."/>
            <person name="Hoppe A."/>
            <person name="Krehenwinkel H."/>
            <person name="Uhl G."/>
            <person name="Kuss A.W."/>
            <person name="Jensen L."/>
            <person name="Jensen C."/>
            <person name="Gillespie R.G."/>
            <person name="Hoff K.J."/>
            <person name="Prost S."/>
        </authorList>
    </citation>
    <scope>NUCLEOTIDE SEQUENCE</scope>
</reference>
<organism evidence="1 2">
    <name type="scientific">Argiope bruennichi</name>
    <name type="common">Wasp spider</name>
    <name type="synonym">Aranea bruennichi</name>
    <dbReference type="NCBI Taxonomy" id="94029"/>
    <lineage>
        <taxon>Eukaryota</taxon>
        <taxon>Metazoa</taxon>
        <taxon>Ecdysozoa</taxon>
        <taxon>Arthropoda</taxon>
        <taxon>Chelicerata</taxon>
        <taxon>Arachnida</taxon>
        <taxon>Araneae</taxon>
        <taxon>Araneomorphae</taxon>
        <taxon>Entelegynae</taxon>
        <taxon>Araneoidea</taxon>
        <taxon>Araneidae</taxon>
        <taxon>Argiope</taxon>
    </lineage>
</organism>
<reference evidence="1" key="2">
    <citation type="submission" date="2020-06" db="EMBL/GenBank/DDBJ databases">
        <authorList>
            <person name="Sheffer M."/>
        </authorList>
    </citation>
    <scope>NUCLEOTIDE SEQUENCE</scope>
</reference>
<proteinExistence type="predicted"/>